<dbReference type="InterPro" id="IPR058278">
    <property type="entry name" value="DUF7972"/>
</dbReference>
<dbReference type="AlphaFoldDB" id="A0A9E7R620"/>
<organism evidence="2 3">
    <name type="scientific">Salinirubellus salinus</name>
    <dbReference type="NCBI Taxonomy" id="1364945"/>
    <lineage>
        <taxon>Archaea</taxon>
        <taxon>Methanobacteriati</taxon>
        <taxon>Methanobacteriota</taxon>
        <taxon>Stenosarchaea group</taxon>
        <taxon>Halobacteria</taxon>
        <taxon>Halobacteriales</taxon>
        <taxon>Natronomonadaceae</taxon>
        <taxon>Salinirubellus</taxon>
    </lineage>
</organism>
<keyword evidence="3" id="KW-1185">Reference proteome</keyword>
<keyword evidence="1" id="KW-0812">Transmembrane</keyword>
<dbReference type="EMBL" id="CP104003">
    <property type="protein sequence ID" value="UWM56111.1"/>
    <property type="molecule type" value="Genomic_DNA"/>
</dbReference>
<evidence type="ECO:0000313" key="2">
    <source>
        <dbReference type="EMBL" id="UWM56111.1"/>
    </source>
</evidence>
<dbReference type="Proteomes" id="UP001057580">
    <property type="component" value="Chromosome"/>
</dbReference>
<evidence type="ECO:0008006" key="4">
    <source>
        <dbReference type="Google" id="ProtNLM"/>
    </source>
</evidence>
<evidence type="ECO:0000313" key="3">
    <source>
        <dbReference type="Proteomes" id="UP001057580"/>
    </source>
</evidence>
<dbReference type="Pfam" id="PF25927">
    <property type="entry name" value="DUF7972"/>
    <property type="match status" value="1"/>
</dbReference>
<sequence length="308" mass="33141">MLSLTLGAVAALPPGAELLVPDRGTVSTPLNTLLAGVTLLVSIVVSVASLFVSQELSPLGRQRERIEETREFRRQTEAVLDREVSPARPGPFLRAITQAVLGHAQALEDTVGPAHPGLDEATAGDLQAEVDACLERVADDVERVDRTLTADETDTFDQLLAALEYDYAGQFYAVRRVQSRHAARFSDELERAVSDLTDALQFFAAAREYFKSLYFEREFSTLSADLIYVSLPAIVVSATALAVDVRLLGGAVLGVPTVLVVGAVGYTVGLAPFLVLTAYVLRVAAVSRLTLSAGPFILDGDRDPDEWL</sequence>
<name>A0A9E7R620_9EURY</name>
<feature type="transmembrane region" description="Helical" evidence="1">
    <location>
        <begin position="255"/>
        <end position="281"/>
    </location>
</feature>
<keyword evidence="1" id="KW-0472">Membrane</keyword>
<protein>
    <recommendedName>
        <fullName evidence="4">DUF4239 domain-containing protein</fullName>
    </recommendedName>
</protein>
<dbReference type="GeneID" id="74942238"/>
<reference evidence="2" key="1">
    <citation type="submission" date="2022-09" db="EMBL/GenBank/DDBJ databases">
        <title>Diverse halophilic archaea isolated from saline environments.</title>
        <authorList>
            <person name="Cui H.-L."/>
        </authorList>
    </citation>
    <scope>NUCLEOTIDE SEQUENCE</scope>
    <source>
        <strain evidence="2">ZS-35-S2</strain>
    </source>
</reference>
<dbReference type="RefSeq" id="WP_260595231.1">
    <property type="nucleotide sequence ID" value="NZ_CP104003.1"/>
</dbReference>
<proteinExistence type="predicted"/>
<feature type="transmembrane region" description="Helical" evidence="1">
    <location>
        <begin position="34"/>
        <end position="53"/>
    </location>
</feature>
<gene>
    <name evidence="2" type="ORF">N0B31_07410</name>
</gene>
<evidence type="ECO:0000256" key="1">
    <source>
        <dbReference type="SAM" id="Phobius"/>
    </source>
</evidence>
<feature type="transmembrane region" description="Helical" evidence="1">
    <location>
        <begin position="226"/>
        <end position="243"/>
    </location>
</feature>
<keyword evidence="1" id="KW-1133">Transmembrane helix</keyword>
<accession>A0A9E7R620</accession>
<dbReference type="KEGG" id="ssai:N0B31_07410"/>